<dbReference type="PATRIC" id="fig|270498.16.peg.1572"/>
<sequence length="255" mass="27909">MIEKRGEYIFGRNSVREAIRSGEQIDRIYVMQDQSEGSIRELIMLARQNKIVITEVPRIKMDEMCADMGHDGKPGNHQGIIAQIPAFAYSEMDDIFELAQVRGEQPFIVILDSIQDPHNLGAIIRSAEALGAHGVIIGKRRSASLTTSAFKVSCGAAQYIPIVKVTNINHAIEELKKKNVWIAAADMDGQPLAGTNLTGAIALVIGGESEGVARLTRELCDMVVKIEMGGKTTSLNASCAASIMIYEKRRQDLLK</sequence>
<keyword evidence="6" id="KW-1185">Reference proteome</keyword>
<dbReference type="STRING" id="270498.CHK_1883"/>
<dbReference type="SUPFAM" id="SSF55315">
    <property type="entry name" value="L30e-like"/>
    <property type="match status" value="1"/>
</dbReference>
<accession>A0A0M2NDI9</accession>
<dbReference type="InterPro" id="IPR004441">
    <property type="entry name" value="rRNA_MeTrfase_TrmH"/>
</dbReference>
<dbReference type="Pfam" id="PF08032">
    <property type="entry name" value="SpoU_sub_bind"/>
    <property type="match status" value="1"/>
</dbReference>
<gene>
    <name evidence="5" type="ORF">CHK_1883</name>
</gene>
<dbReference type="GO" id="GO:0008173">
    <property type="term" value="F:RNA methyltransferase activity"/>
    <property type="evidence" value="ECO:0007669"/>
    <property type="project" value="InterPro"/>
</dbReference>
<evidence type="ECO:0000313" key="5">
    <source>
        <dbReference type="EMBL" id="KKI50589.1"/>
    </source>
</evidence>
<dbReference type="AlphaFoldDB" id="A0A0M2NDI9"/>
<dbReference type="Pfam" id="PF00588">
    <property type="entry name" value="SpoU_methylase"/>
    <property type="match status" value="1"/>
</dbReference>
<dbReference type="Gene3D" id="3.40.1280.10">
    <property type="match status" value="1"/>
</dbReference>
<evidence type="ECO:0000256" key="3">
    <source>
        <dbReference type="ARBA" id="ARBA00022679"/>
    </source>
</evidence>
<dbReference type="OrthoDB" id="9794400at2"/>
<evidence type="ECO:0000256" key="1">
    <source>
        <dbReference type="ARBA" id="ARBA00007228"/>
    </source>
</evidence>
<dbReference type="SMART" id="SM00967">
    <property type="entry name" value="SpoU_sub_bind"/>
    <property type="match status" value="1"/>
</dbReference>
<keyword evidence="3 5" id="KW-0808">Transferase</keyword>
<dbReference type="SUPFAM" id="SSF75217">
    <property type="entry name" value="alpha/beta knot"/>
    <property type="match status" value="1"/>
</dbReference>
<organism evidence="5 6">
    <name type="scientific">Christensenella hongkongensis</name>
    <dbReference type="NCBI Taxonomy" id="270498"/>
    <lineage>
        <taxon>Bacteria</taxon>
        <taxon>Bacillati</taxon>
        <taxon>Bacillota</taxon>
        <taxon>Clostridia</taxon>
        <taxon>Christensenellales</taxon>
        <taxon>Christensenellaceae</taxon>
        <taxon>Christensenella</taxon>
    </lineage>
</organism>
<dbReference type="InterPro" id="IPR029026">
    <property type="entry name" value="tRNA_m1G_MTases_N"/>
</dbReference>
<dbReference type="RefSeq" id="WP_052740483.1">
    <property type="nucleotide sequence ID" value="NZ_LAYJ01000103.1"/>
</dbReference>
<feature type="domain" description="RNA 2-O ribose methyltransferase substrate binding" evidence="4">
    <location>
        <begin position="8"/>
        <end position="90"/>
    </location>
</feature>
<reference evidence="5 6" key="1">
    <citation type="submission" date="2015-04" db="EMBL/GenBank/DDBJ databases">
        <title>Draft genome sequence of bacteremic isolate Catabacter hongkongensis type strain HKU16T.</title>
        <authorList>
            <person name="Lau S.K."/>
            <person name="Teng J.L."/>
            <person name="Huang Y."/>
            <person name="Curreem S.O."/>
            <person name="Tsui S.K."/>
            <person name="Woo P.C."/>
        </authorList>
    </citation>
    <scope>NUCLEOTIDE SEQUENCE [LARGE SCALE GENOMIC DNA]</scope>
    <source>
        <strain evidence="5 6">HKU16</strain>
    </source>
</reference>
<dbReference type="GO" id="GO:0006396">
    <property type="term" value="P:RNA processing"/>
    <property type="evidence" value="ECO:0007669"/>
    <property type="project" value="InterPro"/>
</dbReference>
<evidence type="ECO:0000256" key="2">
    <source>
        <dbReference type="ARBA" id="ARBA00022603"/>
    </source>
</evidence>
<dbReference type="GO" id="GO:0032259">
    <property type="term" value="P:methylation"/>
    <property type="evidence" value="ECO:0007669"/>
    <property type="project" value="UniProtKB-KW"/>
</dbReference>
<dbReference type="EC" id="2.1.1.-" evidence="5"/>
<name>A0A0M2NDI9_9FIRM</name>
<comment type="caution">
    <text evidence="5">The sequence shown here is derived from an EMBL/GenBank/DDBJ whole genome shotgun (WGS) entry which is preliminary data.</text>
</comment>
<keyword evidence="2 5" id="KW-0489">Methyltransferase</keyword>
<dbReference type="EMBL" id="LAYJ01000103">
    <property type="protein sequence ID" value="KKI50589.1"/>
    <property type="molecule type" value="Genomic_DNA"/>
</dbReference>
<dbReference type="GO" id="GO:0003723">
    <property type="term" value="F:RNA binding"/>
    <property type="evidence" value="ECO:0007669"/>
    <property type="project" value="InterPro"/>
</dbReference>
<protein>
    <submittedName>
        <fullName evidence="5">23S rRNA (Guanosine-2'-O-)-methyltransferase rlmB</fullName>
        <ecNumber evidence="5">2.1.1.-</ecNumber>
    </submittedName>
</protein>
<dbReference type="PANTHER" id="PTHR46429">
    <property type="entry name" value="23S RRNA (GUANOSINE-2'-O-)-METHYLTRANSFERASE RLMB"/>
    <property type="match status" value="1"/>
</dbReference>
<dbReference type="FunFam" id="3.40.1280.10:FF:000008">
    <property type="entry name" value="Group 3 RNA methyltransferase TrmH"/>
    <property type="match status" value="1"/>
</dbReference>
<dbReference type="Gene3D" id="3.30.1330.30">
    <property type="match status" value="1"/>
</dbReference>
<comment type="similarity">
    <text evidence="1">Belongs to the class IV-like SAM-binding methyltransferase superfamily. RNA methyltransferase TrmH family.</text>
</comment>
<dbReference type="InterPro" id="IPR029028">
    <property type="entry name" value="Alpha/beta_knot_MTases"/>
</dbReference>
<evidence type="ECO:0000313" key="6">
    <source>
        <dbReference type="Proteomes" id="UP000034076"/>
    </source>
</evidence>
<dbReference type="InterPro" id="IPR029064">
    <property type="entry name" value="Ribosomal_eL30-like_sf"/>
</dbReference>
<evidence type="ECO:0000259" key="4">
    <source>
        <dbReference type="SMART" id="SM00967"/>
    </source>
</evidence>
<dbReference type="GO" id="GO:0005829">
    <property type="term" value="C:cytosol"/>
    <property type="evidence" value="ECO:0007669"/>
    <property type="project" value="TreeGrafter"/>
</dbReference>
<dbReference type="NCBIfam" id="TIGR00186">
    <property type="entry name" value="rRNA_methyl_3"/>
    <property type="match status" value="1"/>
</dbReference>
<proteinExistence type="inferred from homology"/>
<dbReference type="PANTHER" id="PTHR46429:SF1">
    <property type="entry name" value="23S RRNA (GUANOSINE-2'-O-)-METHYLTRANSFERASE RLMB"/>
    <property type="match status" value="1"/>
</dbReference>
<dbReference type="InterPro" id="IPR001537">
    <property type="entry name" value="SpoU_MeTrfase"/>
</dbReference>
<dbReference type="Proteomes" id="UP000034076">
    <property type="component" value="Unassembled WGS sequence"/>
</dbReference>
<dbReference type="CDD" id="cd18103">
    <property type="entry name" value="SpoU-like_RlmB"/>
    <property type="match status" value="1"/>
</dbReference>
<dbReference type="InterPro" id="IPR013123">
    <property type="entry name" value="SpoU_subst-bd"/>
</dbReference>